<name>A0AAV4XP74_CAEEX</name>
<evidence type="ECO:0000313" key="3">
    <source>
        <dbReference type="Proteomes" id="UP001054945"/>
    </source>
</evidence>
<feature type="region of interest" description="Disordered" evidence="1">
    <location>
        <begin position="52"/>
        <end position="101"/>
    </location>
</feature>
<feature type="region of interest" description="Disordered" evidence="1">
    <location>
        <begin position="15"/>
        <end position="38"/>
    </location>
</feature>
<organism evidence="2 3">
    <name type="scientific">Caerostris extrusa</name>
    <name type="common">Bark spider</name>
    <name type="synonym">Caerostris bankana</name>
    <dbReference type="NCBI Taxonomy" id="172846"/>
    <lineage>
        <taxon>Eukaryota</taxon>
        <taxon>Metazoa</taxon>
        <taxon>Ecdysozoa</taxon>
        <taxon>Arthropoda</taxon>
        <taxon>Chelicerata</taxon>
        <taxon>Arachnida</taxon>
        <taxon>Araneae</taxon>
        <taxon>Araneomorphae</taxon>
        <taxon>Entelegynae</taxon>
        <taxon>Araneoidea</taxon>
        <taxon>Araneidae</taxon>
        <taxon>Caerostris</taxon>
    </lineage>
</organism>
<evidence type="ECO:0000256" key="1">
    <source>
        <dbReference type="SAM" id="MobiDB-lite"/>
    </source>
</evidence>
<protein>
    <submittedName>
        <fullName evidence="2">Uncharacterized protein</fullName>
    </submittedName>
</protein>
<keyword evidence="3" id="KW-1185">Reference proteome</keyword>
<reference evidence="2 3" key="1">
    <citation type="submission" date="2021-06" db="EMBL/GenBank/DDBJ databases">
        <title>Caerostris extrusa draft genome.</title>
        <authorList>
            <person name="Kono N."/>
            <person name="Arakawa K."/>
        </authorList>
    </citation>
    <scope>NUCLEOTIDE SEQUENCE [LARGE SCALE GENOMIC DNA]</scope>
</reference>
<sequence length="101" mass="11350">MNIPDSIEELLTSNGILFQNPEQPSNTRHTSSLEKQTETAKMITMEIEKLLNKDQDNQIKQNGDQYSGKEPIPKEKHASLPSKSHLSLSLQAKTDQRPAAH</sequence>
<dbReference type="EMBL" id="BPLR01018102">
    <property type="protein sequence ID" value="GIY96927.1"/>
    <property type="molecule type" value="Genomic_DNA"/>
</dbReference>
<gene>
    <name evidence="2" type="ORF">CEXT_473911</name>
</gene>
<dbReference type="AlphaFoldDB" id="A0AAV4XP74"/>
<evidence type="ECO:0000313" key="2">
    <source>
        <dbReference type="EMBL" id="GIY96927.1"/>
    </source>
</evidence>
<feature type="compositionally biased region" description="Low complexity" evidence="1">
    <location>
        <begin position="79"/>
        <end position="90"/>
    </location>
</feature>
<feature type="compositionally biased region" description="Polar residues" evidence="1">
    <location>
        <begin position="15"/>
        <end position="30"/>
    </location>
</feature>
<proteinExistence type="predicted"/>
<accession>A0AAV4XP74</accession>
<comment type="caution">
    <text evidence="2">The sequence shown here is derived from an EMBL/GenBank/DDBJ whole genome shotgun (WGS) entry which is preliminary data.</text>
</comment>
<dbReference type="Proteomes" id="UP001054945">
    <property type="component" value="Unassembled WGS sequence"/>
</dbReference>